<reference evidence="2 3" key="1">
    <citation type="journal article" date="2002" name="Nucleic Acids Res.">
        <title>The complete genomic sequence of Mycoplasma penetrans, an intracellular bacterial pathogen in humans.</title>
        <authorList>
            <person name="Sasaki Y."/>
            <person name="Ishikawa J."/>
            <person name="Yamashita A."/>
            <person name="Oshima K."/>
            <person name="Kenri T."/>
            <person name="Furuya K."/>
            <person name="Yoshino C."/>
            <person name="Horino A."/>
            <person name="Shiba T."/>
            <person name="Sasaki T."/>
            <person name="Hattori M."/>
        </authorList>
    </citation>
    <scope>NUCLEOTIDE SEQUENCE [LARGE SCALE GENOMIC DNA]</scope>
    <source>
        <strain evidence="2 3">HF-2</strain>
    </source>
</reference>
<dbReference type="EMBL" id="BA000026">
    <property type="protein sequence ID" value="BAC44018.1"/>
    <property type="molecule type" value="Genomic_DNA"/>
</dbReference>
<dbReference type="InParanoid" id="Q8EWH8"/>
<keyword evidence="1" id="KW-0472">Membrane</keyword>
<evidence type="ECO:0000313" key="2">
    <source>
        <dbReference type="EMBL" id="BAC44018.1"/>
    </source>
</evidence>
<evidence type="ECO:0000256" key="1">
    <source>
        <dbReference type="SAM" id="Phobius"/>
    </source>
</evidence>
<sequence length="149" mass="17961">MILVENLIDKKKLSIKLLRKIRSLITLYIFVFLIIVLLWAAAIAVYGYFSVINNWYNYSIFFYFIYPIYTFIWVLVSLLVLSLTYMFVSEKVKSEEISTVVFTRKKTNKIKNIFTDIYFIWRINKIIRLLKKDKTNTKLLDKLIIKYEN</sequence>
<accession>Q8EWH8</accession>
<name>Q8EWH8_MALP2</name>
<keyword evidence="3" id="KW-1185">Reference proteome</keyword>
<evidence type="ECO:0000313" key="3">
    <source>
        <dbReference type="Proteomes" id="UP000002522"/>
    </source>
</evidence>
<feature type="transmembrane region" description="Helical" evidence="1">
    <location>
        <begin position="21"/>
        <end position="49"/>
    </location>
</feature>
<gene>
    <name evidence="2" type="ordered locus">MYPE2270</name>
</gene>
<dbReference type="KEGG" id="mpe:MYPE2270"/>
<proteinExistence type="predicted"/>
<organism evidence="2 3">
    <name type="scientific">Malacoplasma penetrans (strain HF-2)</name>
    <name type="common">Mycoplasma penetrans</name>
    <dbReference type="NCBI Taxonomy" id="272633"/>
    <lineage>
        <taxon>Bacteria</taxon>
        <taxon>Bacillati</taxon>
        <taxon>Mycoplasmatota</taxon>
        <taxon>Mycoplasmoidales</taxon>
        <taxon>Mycoplasmoidaceae</taxon>
        <taxon>Malacoplasma</taxon>
    </lineage>
</organism>
<dbReference type="Proteomes" id="UP000002522">
    <property type="component" value="Chromosome"/>
</dbReference>
<dbReference type="HOGENOM" id="CLU_1747632_0_0_14"/>
<dbReference type="STRING" id="272633.gene:10731327"/>
<keyword evidence="1" id="KW-1133">Transmembrane helix</keyword>
<dbReference type="RefSeq" id="WP_011077054.1">
    <property type="nucleotide sequence ID" value="NC_004432.1"/>
</dbReference>
<dbReference type="AlphaFoldDB" id="Q8EWH8"/>
<protein>
    <submittedName>
        <fullName evidence="2">Uncharacterized protein</fullName>
    </submittedName>
</protein>
<keyword evidence="1" id="KW-0812">Transmembrane</keyword>
<feature type="transmembrane region" description="Helical" evidence="1">
    <location>
        <begin position="61"/>
        <end position="88"/>
    </location>
</feature>